<gene>
    <name evidence="1" type="ORF">A2W05_04995</name>
</gene>
<dbReference type="Proteomes" id="UP000178797">
    <property type="component" value="Unassembled WGS sequence"/>
</dbReference>
<organism evidence="1 2">
    <name type="scientific">Candidatus Schekmanbacteria bacterium RBG_16_38_10</name>
    <dbReference type="NCBI Taxonomy" id="1817879"/>
    <lineage>
        <taxon>Bacteria</taxon>
        <taxon>Candidatus Schekmaniibacteriota</taxon>
    </lineage>
</organism>
<protein>
    <recommendedName>
        <fullName evidence="3">Methyltransferase domain-containing protein</fullName>
    </recommendedName>
</protein>
<dbReference type="InterPro" id="IPR029063">
    <property type="entry name" value="SAM-dependent_MTases_sf"/>
</dbReference>
<dbReference type="CDD" id="cd02440">
    <property type="entry name" value="AdoMet_MTases"/>
    <property type="match status" value="1"/>
</dbReference>
<evidence type="ECO:0000313" key="1">
    <source>
        <dbReference type="EMBL" id="OGL43126.1"/>
    </source>
</evidence>
<accession>A0A1F7RNK2</accession>
<dbReference type="AlphaFoldDB" id="A0A1F7RNK2"/>
<name>A0A1F7RNK2_9BACT</name>
<proteinExistence type="predicted"/>
<dbReference type="SUPFAM" id="SSF53335">
    <property type="entry name" value="S-adenosyl-L-methionine-dependent methyltransferases"/>
    <property type="match status" value="1"/>
</dbReference>
<dbReference type="Pfam" id="PF13578">
    <property type="entry name" value="Methyltransf_24"/>
    <property type="match status" value="1"/>
</dbReference>
<evidence type="ECO:0008006" key="3">
    <source>
        <dbReference type="Google" id="ProtNLM"/>
    </source>
</evidence>
<comment type="caution">
    <text evidence="1">The sequence shown here is derived from an EMBL/GenBank/DDBJ whole genome shotgun (WGS) entry which is preliminary data.</text>
</comment>
<sequence length="528" mass="61176">MAQKQQTLSYLVTVSRAHFLPAQMLFITLRKKTANQIVVVGNLDVEQVKCIEALGATYLDEDSIDLSGRLPRVSWQKKFREFGWYKQMFLRLSIDRFMATDQVVILDSEVFVFDNWDECRFYDPTCGAPRCFYWIPKKRKSDWDYQMYRGAAYLLSFLPGYGNIIEYANSDSFKRHISGVVLFSTKNVEKLWYELENHTDLQKNIDRLFNQEESLAFSDHDFYGLAAEYGMFGDTVPTVMYNGLLGWYDNHDDENFHLFKKDAMWSMCQGYQKYPDPTSYQRYMEQVASLLNLTLPSIDYWNPEDRGLIIAKYDAKKDIQYFEKYEKQLDYTFRKRFRTFYTALTSLVQNKQNPTIVEIGTLRDNTKGGGHSTYKFGEFCSRFGGTVHTVDISPEAIRYAMRASSEYQPWIKYHVSDSVEFLKHFEGTIDFLYLDGFDSTPGQELAASQKQLEEIIAALPKLSPSAMVLLDDADLPEGGKAKFSSEYLKEHRFTLVIDSYQQLFTAGLNPPLTFPDTSLPPSPARLLP</sequence>
<dbReference type="EMBL" id="MGDE01000240">
    <property type="protein sequence ID" value="OGL43126.1"/>
    <property type="molecule type" value="Genomic_DNA"/>
</dbReference>
<reference evidence="1 2" key="1">
    <citation type="journal article" date="2016" name="Nat. Commun.">
        <title>Thousands of microbial genomes shed light on interconnected biogeochemical processes in an aquifer system.</title>
        <authorList>
            <person name="Anantharaman K."/>
            <person name="Brown C.T."/>
            <person name="Hug L.A."/>
            <person name="Sharon I."/>
            <person name="Castelle C.J."/>
            <person name="Probst A.J."/>
            <person name="Thomas B.C."/>
            <person name="Singh A."/>
            <person name="Wilkins M.J."/>
            <person name="Karaoz U."/>
            <person name="Brodie E.L."/>
            <person name="Williams K.H."/>
            <person name="Hubbard S.S."/>
            <person name="Banfield J.F."/>
        </authorList>
    </citation>
    <scope>NUCLEOTIDE SEQUENCE [LARGE SCALE GENOMIC DNA]</scope>
</reference>
<evidence type="ECO:0000313" key="2">
    <source>
        <dbReference type="Proteomes" id="UP000178797"/>
    </source>
</evidence>
<dbReference type="Gene3D" id="3.40.50.150">
    <property type="entry name" value="Vaccinia Virus protein VP39"/>
    <property type="match status" value="1"/>
</dbReference>